<protein>
    <submittedName>
        <fullName evidence="5">FCD domain-containing protein</fullName>
    </submittedName>
</protein>
<dbReference type="Gene3D" id="1.20.120.530">
    <property type="entry name" value="GntR ligand-binding domain-like"/>
    <property type="match status" value="1"/>
</dbReference>
<evidence type="ECO:0000256" key="3">
    <source>
        <dbReference type="ARBA" id="ARBA00023163"/>
    </source>
</evidence>
<dbReference type="SUPFAM" id="SSF48008">
    <property type="entry name" value="GntR ligand-binding domain-like"/>
    <property type="match status" value="1"/>
</dbReference>
<evidence type="ECO:0000256" key="2">
    <source>
        <dbReference type="ARBA" id="ARBA00023125"/>
    </source>
</evidence>
<evidence type="ECO:0000313" key="6">
    <source>
        <dbReference type="Proteomes" id="UP000275076"/>
    </source>
</evidence>
<evidence type="ECO:0000313" key="5">
    <source>
        <dbReference type="EMBL" id="RSL32181.1"/>
    </source>
</evidence>
<dbReference type="InterPro" id="IPR008920">
    <property type="entry name" value="TF_FadR/GntR_C"/>
</dbReference>
<accession>A0A428N157</accession>
<keyword evidence="3" id="KW-0804">Transcription</keyword>
<organism evidence="5 6">
    <name type="scientific">Salibacterium salarium</name>
    <dbReference type="NCBI Taxonomy" id="284579"/>
    <lineage>
        <taxon>Bacteria</taxon>
        <taxon>Bacillati</taxon>
        <taxon>Bacillota</taxon>
        <taxon>Bacilli</taxon>
        <taxon>Bacillales</taxon>
        <taxon>Bacillaceae</taxon>
    </lineage>
</organism>
<dbReference type="Proteomes" id="UP000275076">
    <property type="component" value="Unassembled WGS sequence"/>
</dbReference>
<sequence length="80" mass="9474">MERQKESAAKNESKHFYQLDDEFHVIFEGCHKERILGVVQDMMSKNFNRVRLLSLSEKINTDIIITQHEQILDAIKNQDK</sequence>
<comment type="caution">
    <text evidence="5">The sequence shown here is derived from an EMBL/GenBank/DDBJ whole genome shotgun (WGS) entry which is preliminary data.</text>
</comment>
<dbReference type="OrthoDB" id="574518at2"/>
<reference evidence="5 6" key="1">
    <citation type="submission" date="2018-10" db="EMBL/GenBank/DDBJ databases">
        <title>Draft genome sequence of Bacillus salarius IM0101, isolated from a hypersaline soil in Inner Mongolia, China.</title>
        <authorList>
            <person name="Yamprayoonswat W."/>
            <person name="Boonvisut S."/>
            <person name="Jumpathong W."/>
            <person name="Sittihan S."/>
            <person name="Ruangsuj P."/>
            <person name="Wanthongcharoen S."/>
            <person name="Thongpramul N."/>
            <person name="Pimmason S."/>
            <person name="Yu B."/>
            <person name="Yasawong M."/>
        </authorList>
    </citation>
    <scope>NUCLEOTIDE SEQUENCE [LARGE SCALE GENOMIC DNA]</scope>
    <source>
        <strain evidence="5 6">IM0101</strain>
    </source>
</reference>
<dbReference type="GO" id="GO:0003677">
    <property type="term" value="F:DNA binding"/>
    <property type="evidence" value="ECO:0007669"/>
    <property type="project" value="UniProtKB-KW"/>
</dbReference>
<evidence type="ECO:0000259" key="4">
    <source>
        <dbReference type="Pfam" id="PF07729"/>
    </source>
</evidence>
<name>A0A428N157_9BACI</name>
<keyword evidence="6" id="KW-1185">Reference proteome</keyword>
<proteinExistence type="predicted"/>
<feature type="domain" description="GntR C-terminal" evidence="4">
    <location>
        <begin position="2"/>
        <end position="79"/>
    </location>
</feature>
<evidence type="ECO:0000256" key="1">
    <source>
        <dbReference type="ARBA" id="ARBA00023015"/>
    </source>
</evidence>
<dbReference type="EMBL" id="RBVX01000017">
    <property type="protein sequence ID" value="RSL32181.1"/>
    <property type="molecule type" value="Genomic_DNA"/>
</dbReference>
<dbReference type="RefSeq" id="WP_125557349.1">
    <property type="nucleotide sequence ID" value="NZ_RBVX01000017.1"/>
</dbReference>
<dbReference type="InterPro" id="IPR011711">
    <property type="entry name" value="GntR_C"/>
</dbReference>
<dbReference type="Pfam" id="PF07729">
    <property type="entry name" value="FCD"/>
    <property type="match status" value="1"/>
</dbReference>
<keyword evidence="2" id="KW-0238">DNA-binding</keyword>
<dbReference type="AlphaFoldDB" id="A0A428N157"/>
<keyword evidence="1" id="KW-0805">Transcription regulation</keyword>
<gene>
    <name evidence="5" type="ORF">D7Z54_17305</name>
</gene>